<reference evidence="8 9" key="3">
    <citation type="submission" date="2018-08" db="EMBL/GenBank/DDBJ databases">
        <title>A genome reference for cultivated species of the human gut microbiota.</title>
        <authorList>
            <person name="Zou Y."/>
            <person name="Xue W."/>
            <person name="Luo G."/>
        </authorList>
    </citation>
    <scope>NUCLEOTIDE SEQUENCE [LARGE SCALE GENOMIC DNA]</scope>
    <source>
        <strain evidence="5 9">AF18-16LB</strain>
        <strain evidence="6 8">AM47-6BH</strain>
    </source>
</reference>
<feature type="transmembrane region" description="Helical" evidence="2">
    <location>
        <begin position="53"/>
        <end position="71"/>
    </location>
</feature>
<dbReference type="EMBL" id="QRXG01000004">
    <property type="protein sequence ID" value="RGT83207.1"/>
    <property type="molecule type" value="Genomic_DNA"/>
</dbReference>
<name>A0A0M6WCZ7_9FIRM</name>
<reference evidence="4" key="1">
    <citation type="submission" date="2015-05" db="EMBL/GenBank/DDBJ databases">
        <authorList>
            <person name="Wang D.B."/>
            <person name="Wang M."/>
        </authorList>
    </citation>
    <scope>NUCLEOTIDE SEQUENCE [LARGE SCALE GENOMIC DNA]</scope>
    <source>
        <strain evidence="4">T1-815</strain>
    </source>
</reference>
<evidence type="ECO:0000313" key="8">
    <source>
        <dbReference type="Proteomes" id="UP000283721"/>
    </source>
</evidence>
<evidence type="ECO:0000259" key="3">
    <source>
        <dbReference type="SMART" id="SM01324"/>
    </source>
</evidence>
<organism evidence="4 7">
    <name type="scientific">Agathobacter rectalis</name>
    <dbReference type="NCBI Taxonomy" id="39491"/>
    <lineage>
        <taxon>Bacteria</taxon>
        <taxon>Bacillati</taxon>
        <taxon>Bacillota</taxon>
        <taxon>Clostridia</taxon>
        <taxon>Lachnospirales</taxon>
        <taxon>Lachnospiraceae</taxon>
        <taxon>Agathobacter</taxon>
    </lineage>
</organism>
<protein>
    <submittedName>
        <fullName evidence="5">YARHG domain-containing protein</fullName>
    </submittedName>
</protein>
<keyword evidence="2" id="KW-1133">Transmembrane helix</keyword>
<dbReference type="EMBL" id="QSES01000018">
    <property type="protein sequence ID" value="RGZ91337.1"/>
    <property type="molecule type" value="Genomic_DNA"/>
</dbReference>
<evidence type="ECO:0000256" key="2">
    <source>
        <dbReference type="SAM" id="Phobius"/>
    </source>
</evidence>
<evidence type="ECO:0000256" key="1">
    <source>
        <dbReference type="SAM" id="MobiDB-lite"/>
    </source>
</evidence>
<evidence type="ECO:0000313" key="6">
    <source>
        <dbReference type="EMBL" id="RGZ91337.1"/>
    </source>
</evidence>
<evidence type="ECO:0000313" key="4">
    <source>
        <dbReference type="EMBL" id="CRL33223.1"/>
    </source>
</evidence>
<dbReference type="Proteomes" id="UP000284296">
    <property type="component" value="Unassembled WGS sequence"/>
</dbReference>
<dbReference type="RefSeq" id="WP_055061028.1">
    <property type="nucleotide sequence ID" value="NZ_CVRQ01000008.1"/>
</dbReference>
<dbReference type="Proteomes" id="UP000049472">
    <property type="component" value="Unassembled WGS sequence"/>
</dbReference>
<accession>A0A0M6WCZ7</accession>
<dbReference type="EMBL" id="CVRQ01000008">
    <property type="protein sequence ID" value="CRL33223.1"/>
    <property type="molecule type" value="Genomic_DNA"/>
</dbReference>
<evidence type="ECO:0000313" key="5">
    <source>
        <dbReference type="EMBL" id="RGT83207.1"/>
    </source>
</evidence>
<sequence length="207" mass="24536">MSYVIREGKRYYKDDRTEMLSLDTATQEEADRREQRNNNYYEYIDNTNHRKRIALVLVLSLVVIFGIAKFYNVHHESKAKQFISQYMALHEEKADANEAMSSETDSQAEDNDNAKSDDYIMPDSASRYLELADIGNLDDNTLQMIIYEIYARHGHEFIVQKNMDYFKTKEWYTSIPGKTDLEIYSEFNEYERANVKFLKQQLKERKG</sequence>
<dbReference type="Gene3D" id="1.20.58.1690">
    <property type="match status" value="1"/>
</dbReference>
<keyword evidence="2" id="KW-0812">Transmembrane</keyword>
<feature type="region of interest" description="Disordered" evidence="1">
    <location>
        <begin position="94"/>
        <end position="117"/>
    </location>
</feature>
<dbReference type="Proteomes" id="UP000283721">
    <property type="component" value="Unassembled WGS sequence"/>
</dbReference>
<keyword evidence="7" id="KW-1185">Reference proteome</keyword>
<reference evidence="7" key="2">
    <citation type="submission" date="2015-05" db="EMBL/GenBank/DDBJ databases">
        <authorList>
            <consortium name="Pathogen Informatics"/>
        </authorList>
    </citation>
    <scope>NUCLEOTIDE SEQUENCE [LARGE SCALE GENOMIC DNA]</scope>
    <source>
        <strain evidence="7">T1-815</strain>
    </source>
</reference>
<dbReference type="AlphaFoldDB" id="A0A0M6WCZ7"/>
<keyword evidence="2" id="KW-0472">Membrane</keyword>
<dbReference type="InterPro" id="IPR038434">
    <property type="entry name" value="YARHG_sf"/>
</dbReference>
<proteinExistence type="predicted"/>
<evidence type="ECO:0000313" key="9">
    <source>
        <dbReference type="Proteomes" id="UP000284296"/>
    </source>
</evidence>
<gene>
    <name evidence="6" type="ORF">DW967_10085</name>
    <name evidence="5" type="ORF">DWX06_04025</name>
    <name evidence="4" type="ORF">T1815_05341</name>
</gene>
<feature type="domain" description="YARHG" evidence="3">
    <location>
        <begin position="117"/>
        <end position="203"/>
    </location>
</feature>
<dbReference type="InterPro" id="IPR025582">
    <property type="entry name" value="YARHG_dom"/>
</dbReference>
<dbReference type="Pfam" id="PF13308">
    <property type="entry name" value="YARHG"/>
    <property type="match status" value="1"/>
</dbReference>
<evidence type="ECO:0000313" key="7">
    <source>
        <dbReference type="Proteomes" id="UP000049472"/>
    </source>
</evidence>
<dbReference type="SMART" id="SM01324">
    <property type="entry name" value="YARHG"/>
    <property type="match status" value="1"/>
</dbReference>